<evidence type="ECO:0000256" key="1">
    <source>
        <dbReference type="ARBA" id="ARBA00009922"/>
    </source>
</evidence>
<evidence type="ECO:0000256" key="2">
    <source>
        <dbReference type="ARBA" id="ARBA00022741"/>
    </source>
</evidence>
<dbReference type="RefSeq" id="WP_343886734.1">
    <property type="nucleotide sequence ID" value="NZ_BAAAKI010000023.1"/>
</dbReference>
<comment type="similarity">
    <text evidence="1">Belongs to the helicase family. UvrD subfamily.</text>
</comment>
<comment type="caution">
    <text evidence="14">The sequence shown here is derived from an EMBL/GenBank/DDBJ whole genome shotgun (WGS) entry which is preliminary data.</text>
</comment>
<reference evidence="15" key="1">
    <citation type="journal article" date="2019" name="Int. J. Syst. Evol. Microbiol.">
        <title>The Global Catalogue of Microorganisms (GCM) 10K type strain sequencing project: providing services to taxonomists for standard genome sequencing and annotation.</title>
        <authorList>
            <consortium name="The Broad Institute Genomics Platform"/>
            <consortium name="The Broad Institute Genome Sequencing Center for Infectious Disease"/>
            <person name="Wu L."/>
            <person name="Ma J."/>
        </authorList>
    </citation>
    <scope>NUCLEOTIDE SEQUENCE [LARGE SCALE GENOMIC DNA]</scope>
    <source>
        <strain evidence="15">CGMCC 1.15277</strain>
    </source>
</reference>
<evidence type="ECO:0000256" key="9">
    <source>
        <dbReference type="ARBA" id="ARBA00048988"/>
    </source>
</evidence>
<comment type="catalytic activity">
    <reaction evidence="7">
        <text>Couples ATP hydrolysis with the unwinding of duplex DNA by translocating in the 3'-5' direction.</text>
        <dbReference type="EC" id="5.6.2.4"/>
    </reaction>
</comment>
<evidence type="ECO:0000256" key="7">
    <source>
        <dbReference type="ARBA" id="ARBA00034617"/>
    </source>
</evidence>
<keyword evidence="3 10" id="KW-0378">Hydrolase</keyword>
<dbReference type="Pfam" id="PF00580">
    <property type="entry name" value="UvrD-helicase"/>
    <property type="match status" value="1"/>
</dbReference>
<dbReference type="CDD" id="cd17932">
    <property type="entry name" value="DEXQc_UvrD"/>
    <property type="match status" value="1"/>
</dbReference>
<evidence type="ECO:0000313" key="15">
    <source>
        <dbReference type="Proteomes" id="UP001596266"/>
    </source>
</evidence>
<organism evidence="14 15">
    <name type="scientific">Luteococcus sanguinis</name>
    <dbReference type="NCBI Taxonomy" id="174038"/>
    <lineage>
        <taxon>Bacteria</taxon>
        <taxon>Bacillati</taxon>
        <taxon>Actinomycetota</taxon>
        <taxon>Actinomycetes</taxon>
        <taxon>Propionibacteriales</taxon>
        <taxon>Propionibacteriaceae</taxon>
        <taxon>Luteococcus</taxon>
    </lineage>
</organism>
<dbReference type="Gene3D" id="1.10.486.10">
    <property type="entry name" value="PCRA, domain 4"/>
    <property type="match status" value="2"/>
</dbReference>
<dbReference type="Pfam" id="PF13361">
    <property type="entry name" value="UvrD_C"/>
    <property type="match status" value="2"/>
</dbReference>
<accession>A0ABW1X2S8</accession>
<dbReference type="PROSITE" id="PS50967">
    <property type="entry name" value="HRDC"/>
    <property type="match status" value="1"/>
</dbReference>
<dbReference type="InterPro" id="IPR014017">
    <property type="entry name" value="DNA_helicase_UvrD-like_C"/>
</dbReference>
<dbReference type="Gene3D" id="1.10.10.160">
    <property type="match status" value="1"/>
</dbReference>
<evidence type="ECO:0000256" key="8">
    <source>
        <dbReference type="ARBA" id="ARBA00034808"/>
    </source>
</evidence>
<feature type="domain" description="UvrD-like helicase C-terminal" evidence="13">
    <location>
        <begin position="291"/>
        <end position="544"/>
    </location>
</feature>
<evidence type="ECO:0000256" key="3">
    <source>
        <dbReference type="ARBA" id="ARBA00022801"/>
    </source>
</evidence>
<proteinExistence type="inferred from homology"/>
<keyword evidence="6" id="KW-0413">Isomerase</keyword>
<dbReference type="InterPro" id="IPR000212">
    <property type="entry name" value="DNA_helicase_UvrD/REP"/>
</dbReference>
<dbReference type="SUPFAM" id="SSF52540">
    <property type="entry name" value="P-loop containing nucleoside triphosphate hydrolases"/>
    <property type="match status" value="1"/>
</dbReference>
<comment type="catalytic activity">
    <reaction evidence="9">
        <text>ATP + H2O = ADP + phosphate + H(+)</text>
        <dbReference type="Rhea" id="RHEA:13065"/>
        <dbReference type="ChEBI" id="CHEBI:15377"/>
        <dbReference type="ChEBI" id="CHEBI:15378"/>
        <dbReference type="ChEBI" id="CHEBI:30616"/>
        <dbReference type="ChEBI" id="CHEBI:43474"/>
        <dbReference type="ChEBI" id="CHEBI:456216"/>
        <dbReference type="EC" id="5.6.2.4"/>
    </reaction>
</comment>
<keyword evidence="2 10" id="KW-0547">Nucleotide-binding</keyword>
<protein>
    <recommendedName>
        <fullName evidence="8">DNA 3'-5' helicase</fullName>
        <ecNumber evidence="8">5.6.2.4</ecNumber>
    </recommendedName>
</protein>
<evidence type="ECO:0000259" key="12">
    <source>
        <dbReference type="PROSITE" id="PS51198"/>
    </source>
</evidence>
<dbReference type="PANTHER" id="PTHR11070">
    <property type="entry name" value="UVRD / RECB / PCRA DNA HELICASE FAMILY MEMBER"/>
    <property type="match status" value="1"/>
</dbReference>
<dbReference type="EMBL" id="JBHSUA010000023">
    <property type="protein sequence ID" value="MFC6397785.1"/>
    <property type="molecule type" value="Genomic_DNA"/>
</dbReference>
<feature type="binding site" evidence="10">
    <location>
        <begin position="30"/>
        <end position="37"/>
    </location>
    <ligand>
        <name>ATP</name>
        <dbReference type="ChEBI" id="CHEBI:30616"/>
    </ligand>
</feature>
<dbReference type="Proteomes" id="UP001596266">
    <property type="component" value="Unassembled WGS sequence"/>
</dbReference>
<feature type="domain" description="UvrD-like helicase ATP-binding" evidence="12">
    <location>
        <begin position="9"/>
        <end position="290"/>
    </location>
</feature>
<evidence type="ECO:0000259" key="11">
    <source>
        <dbReference type="PROSITE" id="PS50967"/>
    </source>
</evidence>
<dbReference type="InterPro" id="IPR010997">
    <property type="entry name" value="HRDC-like_sf"/>
</dbReference>
<dbReference type="InterPro" id="IPR027417">
    <property type="entry name" value="P-loop_NTPase"/>
</dbReference>
<dbReference type="CDD" id="cd18807">
    <property type="entry name" value="SF1_C_UvrD"/>
    <property type="match status" value="1"/>
</dbReference>
<dbReference type="InterPro" id="IPR044876">
    <property type="entry name" value="HRDC_dom_sf"/>
</dbReference>
<evidence type="ECO:0000313" key="14">
    <source>
        <dbReference type="EMBL" id="MFC6397785.1"/>
    </source>
</evidence>
<evidence type="ECO:0000256" key="5">
    <source>
        <dbReference type="ARBA" id="ARBA00022840"/>
    </source>
</evidence>
<dbReference type="SMART" id="SM00341">
    <property type="entry name" value="HRDC"/>
    <property type="match status" value="1"/>
</dbReference>
<evidence type="ECO:0000259" key="13">
    <source>
        <dbReference type="PROSITE" id="PS51217"/>
    </source>
</evidence>
<name>A0ABW1X2S8_9ACTN</name>
<keyword evidence="4 10" id="KW-0347">Helicase</keyword>
<dbReference type="InterPro" id="IPR014016">
    <property type="entry name" value="UvrD-like_ATP-bd"/>
</dbReference>
<dbReference type="Gene3D" id="1.10.150.80">
    <property type="entry name" value="HRDC domain"/>
    <property type="match status" value="1"/>
</dbReference>
<keyword evidence="5 10" id="KW-0067">ATP-binding</keyword>
<feature type="domain" description="HRDC" evidence="11">
    <location>
        <begin position="621"/>
        <end position="701"/>
    </location>
</feature>
<dbReference type="PROSITE" id="PS51217">
    <property type="entry name" value="UVRD_HELICASE_CTER"/>
    <property type="match status" value="1"/>
</dbReference>
<dbReference type="InterPro" id="IPR013986">
    <property type="entry name" value="DExx_box_DNA_helicase_dom_sf"/>
</dbReference>
<evidence type="ECO:0000256" key="6">
    <source>
        <dbReference type="ARBA" id="ARBA00023235"/>
    </source>
</evidence>
<dbReference type="Gene3D" id="3.40.50.300">
    <property type="entry name" value="P-loop containing nucleotide triphosphate hydrolases"/>
    <property type="match status" value="3"/>
</dbReference>
<dbReference type="GO" id="GO:0004386">
    <property type="term" value="F:helicase activity"/>
    <property type="evidence" value="ECO:0007669"/>
    <property type="project" value="UniProtKB-KW"/>
</dbReference>
<dbReference type="Pfam" id="PF00570">
    <property type="entry name" value="HRDC"/>
    <property type="match status" value="1"/>
</dbReference>
<keyword evidence="15" id="KW-1185">Reference proteome</keyword>
<dbReference type="PANTHER" id="PTHR11070:SF69">
    <property type="entry name" value="ATP-DEPENDENT DNA HELICASE UVRD2"/>
    <property type="match status" value="1"/>
</dbReference>
<evidence type="ECO:0000256" key="4">
    <source>
        <dbReference type="ARBA" id="ARBA00022806"/>
    </source>
</evidence>
<gene>
    <name evidence="14" type="ORF">ACFP57_12445</name>
</gene>
<evidence type="ECO:0000256" key="10">
    <source>
        <dbReference type="PROSITE-ProRule" id="PRU00560"/>
    </source>
</evidence>
<dbReference type="EC" id="5.6.2.4" evidence="8"/>
<dbReference type="SUPFAM" id="SSF47819">
    <property type="entry name" value="HRDC-like"/>
    <property type="match status" value="1"/>
</dbReference>
<dbReference type="PROSITE" id="PS51198">
    <property type="entry name" value="UVRD_HELICASE_ATP_BIND"/>
    <property type="match status" value="1"/>
</dbReference>
<dbReference type="InterPro" id="IPR002121">
    <property type="entry name" value="HRDC_dom"/>
</dbReference>
<sequence>MDRPDDILGALDDEQRQVATSLGGPVAVIAGAGTGKTRAITHRIAHGARTGDMDPRAVLAVTFTTRAAGEMRGRLHSLGVGQVQARTFHSAALRQVQYFWPRAYGTDLPQVTEGRMGLVAEAAQQQRLRVDTALLRDLLAEVSWAKVSNVTAGEYPALARAAGRQVNGVPAEQVAKIFTGYEAAKRNRGQIDFDDILLCAAALLSEHDDIAREIREQYRHFVVDEYQDVSPLQQSLLDLWLGGRDDVCVVGDPHQSIHAFAGARSSFLTTFAQTHPGTTIVRLVRDYRSTPQVVDLANKVIAPRRTASSPPAPALGGVRLVAQQPPGPDVEFASHPEEPDEARAVAQWLQSMANEGVPWREMAVLFRINAQSPALEAALSQAGIPYMVRGSERFYERTEIKQALSQLRSATRAEPEGPALPLVKDVLSGLGWAEEPPEGQGKVRERWESLNALVDLAHDVGVEDPARDFSQVVAELFERASRQQAPVNQGVTLATMHAAKGLEWEAVSLFGVAEGTLPFVLATSEEQLAEEQRLLYVGVTRARSRLRISWSRTRSGGRGARGPSRFLDGLTPAAVAAQAQRERGRGRTSRRSAQEQVCRVCGRSLTNGAERKLGRHEGCPSEYDEALFARLKAWRKKTADASSVPAFVVFTDATLLAIAESEPASESQLLAVSGVGRTKYERYGADVLSIIGGEDPGDEVLP</sequence>